<dbReference type="AlphaFoldDB" id="R4KKW0"/>
<dbReference type="EMBL" id="CP003273">
    <property type="protein sequence ID" value="AGL01155.1"/>
    <property type="molecule type" value="Genomic_DNA"/>
</dbReference>
<dbReference type="RefSeq" id="WP_006522399.1">
    <property type="nucleotide sequence ID" value="NC_021184.1"/>
</dbReference>
<dbReference type="KEGG" id="dgi:Desgi_1685"/>
<organism evidence="2 3">
    <name type="scientific">Desulfoscipio gibsoniae DSM 7213</name>
    <dbReference type="NCBI Taxonomy" id="767817"/>
    <lineage>
        <taxon>Bacteria</taxon>
        <taxon>Bacillati</taxon>
        <taxon>Bacillota</taxon>
        <taxon>Clostridia</taxon>
        <taxon>Eubacteriales</taxon>
        <taxon>Desulfallaceae</taxon>
        <taxon>Desulfoscipio</taxon>
    </lineage>
</organism>
<keyword evidence="1" id="KW-0472">Membrane</keyword>
<proteinExistence type="predicted"/>
<evidence type="ECO:0000313" key="2">
    <source>
        <dbReference type="EMBL" id="AGL01155.1"/>
    </source>
</evidence>
<sequence length="93" mass="10514">MLEILLNPFAIFIEIAILTIILCGYANWRLENTRMVTGICFLFCAAPAFGNIGLLILTAIYTFIGFLSAFFTLKIKKMMEKRKDTAAKQEAEQ</sequence>
<keyword evidence="1" id="KW-1133">Transmembrane helix</keyword>
<dbReference type="Proteomes" id="UP000013520">
    <property type="component" value="Chromosome"/>
</dbReference>
<name>R4KKW0_9FIRM</name>
<dbReference type="HOGENOM" id="CLU_2394919_0_0_9"/>
<accession>R4KKW0</accession>
<feature type="transmembrane region" description="Helical" evidence="1">
    <location>
        <begin position="6"/>
        <end position="26"/>
    </location>
</feature>
<keyword evidence="1" id="KW-0812">Transmembrane</keyword>
<evidence type="ECO:0000313" key="3">
    <source>
        <dbReference type="Proteomes" id="UP000013520"/>
    </source>
</evidence>
<evidence type="ECO:0000256" key="1">
    <source>
        <dbReference type="SAM" id="Phobius"/>
    </source>
</evidence>
<protein>
    <submittedName>
        <fullName evidence="2">Uncharacterized protein</fullName>
    </submittedName>
</protein>
<gene>
    <name evidence="2" type="ORF">Desgi_1685</name>
</gene>
<reference evidence="2 3" key="1">
    <citation type="submission" date="2012-01" db="EMBL/GenBank/DDBJ databases">
        <title>Complete sequence of Desulfotomaculum gibsoniae DSM 7213.</title>
        <authorList>
            <consortium name="US DOE Joint Genome Institute"/>
            <person name="Lucas S."/>
            <person name="Han J."/>
            <person name="Lapidus A."/>
            <person name="Cheng J.-F."/>
            <person name="Goodwin L."/>
            <person name="Pitluck S."/>
            <person name="Peters L."/>
            <person name="Ovchinnikova G."/>
            <person name="Teshima H."/>
            <person name="Detter J.C."/>
            <person name="Han C."/>
            <person name="Tapia R."/>
            <person name="Land M."/>
            <person name="Hauser L."/>
            <person name="Kyrpides N."/>
            <person name="Ivanova N."/>
            <person name="Pagani I."/>
            <person name="Parshina S."/>
            <person name="Plugge C."/>
            <person name="Muyzer G."/>
            <person name="Kuever J."/>
            <person name="Ivanova A."/>
            <person name="Nazina T."/>
            <person name="Klenk H.-P."/>
            <person name="Brambilla E."/>
            <person name="Spring S."/>
            <person name="Stams A.F."/>
            <person name="Woyke T."/>
        </authorList>
    </citation>
    <scope>NUCLEOTIDE SEQUENCE [LARGE SCALE GENOMIC DNA]</scope>
    <source>
        <strain evidence="2 3">DSM 7213</strain>
    </source>
</reference>
<keyword evidence="3" id="KW-1185">Reference proteome</keyword>